<dbReference type="RefSeq" id="WP_011342674.1">
    <property type="nucleotide sequence ID" value="NC_007498.2"/>
</dbReference>
<protein>
    <submittedName>
        <fullName evidence="1">Phage tail protein I, putative</fullName>
    </submittedName>
</protein>
<reference evidence="1 2" key="2">
    <citation type="journal article" date="2012" name="BMC Genomics">
        <title>The genome of Pelobacter carbinolicus reveals surprising metabolic capabilities and physiological features.</title>
        <authorList>
            <person name="Aklujkar M."/>
            <person name="Haveman S.A."/>
            <person name="Didonato R.Jr."/>
            <person name="Chertkov O."/>
            <person name="Han C.S."/>
            <person name="Land M.L."/>
            <person name="Brown P."/>
            <person name="Lovley D.R."/>
        </authorList>
    </citation>
    <scope>NUCLEOTIDE SEQUENCE [LARGE SCALE GENOMIC DNA]</scope>
    <source>
        <strain evidence="2">DSM 2380 / NBRC 103641 / GraBd1</strain>
    </source>
</reference>
<dbReference type="EMBL" id="CP000142">
    <property type="protein sequence ID" value="ABA90123.1"/>
    <property type="molecule type" value="Genomic_DNA"/>
</dbReference>
<evidence type="ECO:0000313" key="1">
    <source>
        <dbReference type="EMBL" id="ABA90123.1"/>
    </source>
</evidence>
<reference evidence="2" key="1">
    <citation type="submission" date="2005-10" db="EMBL/GenBank/DDBJ databases">
        <title>Complete sequence of Pelobacter carbinolicus DSM 2380.</title>
        <authorList>
            <person name="Copeland A."/>
            <person name="Lucas S."/>
            <person name="Lapidus A."/>
            <person name="Barry K."/>
            <person name="Detter J.C."/>
            <person name="Glavina T."/>
            <person name="Hammon N."/>
            <person name="Israni S."/>
            <person name="Pitluck S."/>
            <person name="Chertkov O."/>
            <person name="Schmutz J."/>
            <person name="Larimer F."/>
            <person name="Land M."/>
            <person name="Kyrpides N."/>
            <person name="Ivanova N."/>
            <person name="Richardson P."/>
        </authorList>
    </citation>
    <scope>NUCLEOTIDE SEQUENCE [LARGE SCALE GENOMIC DNA]</scope>
    <source>
        <strain evidence="2">DSM 2380 / NBRC 103641 / GraBd1</strain>
    </source>
</reference>
<evidence type="ECO:0000313" key="2">
    <source>
        <dbReference type="Proteomes" id="UP000002534"/>
    </source>
</evidence>
<dbReference type="KEGG" id="pca:Pcar_2888"/>
<dbReference type="HOGENOM" id="CLU_102913_0_0_7"/>
<accession>Q3A0I4</accession>
<organism evidence="1 2">
    <name type="scientific">Syntrophotalea carbinolica (strain DSM 2380 / NBRC 103641 / GraBd1)</name>
    <name type="common">Pelobacter carbinolicus</name>
    <dbReference type="NCBI Taxonomy" id="338963"/>
    <lineage>
        <taxon>Bacteria</taxon>
        <taxon>Pseudomonadati</taxon>
        <taxon>Thermodesulfobacteriota</taxon>
        <taxon>Desulfuromonadia</taxon>
        <taxon>Desulfuromonadales</taxon>
        <taxon>Syntrophotaleaceae</taxon>
        <taxon>Syntrophotalea</taxon>
    </lineage>
</organism>
<dbReference type="InterPro" id="IPR006521">
    <property type="entry name" value="Tail_protein_I"/>
</dbReference>
<gene>
    <name evidence="1" type="ordered locus">Pcar_2888</name>
</gene>
<dbReference type="Proteomes" id="UP000002534">
    <property type="component" value="Chromosome"/>
</dbReference>
<sequence length="178" mass="19699">MQRPDIEALLPTVFQDAIRAETPLDALLEVAARLPEPLEVLLASVDSLFDPRRAPDGMVAFLAAWVDLDRFLVRRRADGSGGDLPAGQGYLRELCAAAAELSRHRGTRRGLIRFLEIATGQTGFRIEENRDRSGAPRPFHLVVTAPQGTQAHAELIHAIVAFEKPAYVTYRPDELCFE</sequence>
<dbReference type="OrthoDB" id="7060258at2"/>
<dbReference type="Pfam" id="PF09684">
    <property type="entry name" value="Tail_P2_I"/>
    <property type="match status" value="1"/>
</dbReference>
<dbReference type="AlphaFoldDB" id="Q3A0I4"/>
<name>Q3A0I4_SYNC1</name>
<dbReference type="STRING" id="338963.Pcar_2888"/>
<keyword evidence="2" id="KW-1185">Reference proteome</keyword>
<dbReference type="eggNOG" id="COG4385">
    <property type="taxonomic scope" value="Bacteria"/>
</dbReference>
<proteinExistence type="predicted"/>